<sequence length="68" mass="7397">MFIKLLLISIVLVAIVMLALGIKLLFNKDAKFTVHSCNPENNDPEHEGSCCNCGTESPSVYDADTAIK</sequence>
<organism evidence="1 2">
    <name type="scientific">Tangfeifania diversioriginum</name>
    <dbReference type="NCBI Taxonomy" id="1168035"/>
    <lineage>
        <taxon>Bacteria</taxon>
        <taxon>Pseudomonadati</taxon>
        <taxon>Bacteroidota</taxon>
        <taxon>Bacteroidia</taxon>
        <taxon>Marinilabiliales</taxon>
        <taxon>Prolixibacteraceae</taxon>
        <taxon>Tangfeifania</taxon>
    </lineage>
</organism>
<dbReference type="Proteomes" id="UP000184050">
    <property type="component" value="Unassembled WGS sequence"/>
</dbReference>
<dbReference type="OrthoDB" id="1123012at2"/>
<dbReference type="STRING" id="1168035.SAMN05444280_101228"/>
<reference evidence="1 2" key="1">
    <citation type="submission" date="2016-11" db="EMBL/GenBank/DDBJ databases">
        <authorList>
            <person name="Jaros S."/>
            <person name="Januszkiewicz K."/>
            <person name="Wedrychowicz H."/>
        </authorList>
    </citation>
    <scope>NUCLEOTIDE SEQUENCE [LARGE SCALE GENOMIC DNA]</scope>
    <source>
        <strain evidence="1 2">DSM 27063</strain>
    </source>
</reference>
<evidence type="ECO:0000313" key="1">
    <source>
        <dbReference type="EMBL" id="SHI36669.1"/>
    </source>
</evidence>
<proteinExistence type="predicted"/>
<gene>
    <name evidence="1" type="ORF">SAMN05444280_101228</name>
</gene>
<dbReference type="EMBL" id="FQZE01000001">
    <property type="protein sequence ID" value="SHI36669.1"/>
    <property type="molecule type" value="Genomic_DNA"/>
</dbReference>
<accession>A0A1M6AJH5</accession>
<name>A0A1M6AJH5_9BACT</name>
<dbReference type="AlphaFoldDB" id="A0A1M6AJH5"/>
<dbReference type="RefSeq" id="WP_073164267.1">
    <property type="nucleotide sequence ID" value="NZ_FQZE01000001.1"/>
</dbReference>
<keyword evidence="2" id="KW-1185">Reference proteome</keyword>
<evidence type="ECO:0000313" key="2">
    <source>
        <dbReference type="Proteomes" id="UP000184050"/>
    </source>
</evidence>
<evidence type="ECO:0008006" key="3">
    <source>
        <dbReference type="Google" id="ProtNLM"/>
    </source>
</evidence>
<protein>
    <recommendedName>
        <fullName evidence="3">Membrane or secreted protein</fullName>
    </recommendedName>
</protein>